<dbReference type="Pfam" id="PF16123">
    <property type="entry name" value="HAGH_C"/>
    <property type="match status" value="1"/>
</dbReference>
<evidence type="ECO:0000256" key="2">
    <source>
        <dbReference type="ARBA" id="ARBA00004963"/>
    </source>
</evidence>
<comment type="function">
    <text evidence="7">Thiolesterase that catalyzes the hydrolysis of S-D-lactoyl-glutathione to form glutathione and D-lactic acid.</text>
</comment>
<dbReference type="RefSeq" id="WP_313793104.1">
    <property type="nucleotide sequence ID" value="NZ_CP102453.1"/>
</dbReference>
<evidence type="ECO:0000256" key="3">
    <source>
        <dbReference type="ARBA" id="ARBA00006759"/>
    </source>
</evidence>
<feature type="binding site" evidence="7">
    <location>
        <position position="52"/>
    </location>
    <ligand>
        <name>Zn(2+)</name>
        <dbReference type="ChEBI" id="CHEBI:29105"/>
        <label>1</label>
    </ligand>
</feature>
<evidence type="ECO:0000313" key="10">
    <source>
        <dbReference type="Proteomes" id="UP001315967"/>
    </source>
</evidence>
<dbReference type="GO" id="GO:0004416">
    <property type="term" value="F:hydroxyacylglutathione hydrolase activity"/>
    <property type="evidence" value="ECO:0007669"/>
    <property type="project" value="UniProtKB-EC"/>
</dbReference>
<dbReference type="EMBL" id="CP102453">
    <property type="protein sequence ID" value="UUX33600.1"/>
    <property type="molecule type" value="Genomic_DNA"/>
</dbReference>
<proteinExistence type="inferred from homology"/>
<feature type="domain" description="Metallo-beta-lactamase" evidence="8">
    <location>
        <begin position="11"/>
        <end position="163"/>
    </location>
</feature>
<evidence type="ECO:0000256" key="4">
    <source>
        <dbReference type="ARBA" id="ARBA00022723"/>
    </source>
</evidence>
<dbReference type="InterPro" id="IPR001279">
    <property type="entry name" value="Metallo-B-lactamas"/>
</dbReference>
<dbReference type="InterPro" id="IPR036866">
    <property type="entry name" value="RibonucZ/Hydroxyglut_hydro"/>
</dbReference>
<dbReference type="HAMAP" id="MF_01374">
    <property type="entry name" value="Glyoxalase_2"/>
    <property type="match status" value="1"/>
</dbReference>
<evidence type="ECO:0000256" key="6">
    <source>
        <dbReference type="ARBA" id="ARBA00022833"/>
    </source>
</evidence>
<reference evidence="9 10" key="1">
    <citation type="submission" date="2022-08" db="EMBL/GenBank/DDBJ databases">
        <title>Aerococcaceae sp. nov isolated from spoiled eye mask.</title>
        <authorList>
            <person name="Zhou G."/>
            <person name="Xie X.-B."/>
            <person name="Shi Q.-S."/>
            <person name="Wang Y.-S."/>
            <person name="Wen X."/>
            <person name="Peng H."/>
            <person name="Yang X.-J."/>
            <person name="Tao H.-B."/>
            <person name="Huang X.-M."/>
        </authorList>
    </citation>
    <scope>NUCLEOTIDE SEQUENCE [LARGE SCALE GENOMIC DNA]</scope>
    <source>
        <strain evidence="10">DM20194951</strain>
    </source>
</reference>
<comment type="similarity">
    <text evidence="3 7">Belongs to the metallo-beta-lactamase superfamily. Glyoxalase II family.</text>
</comment>
<dbReference type="InterPro" id="IPR017782">
    <property type="entry name" value="Hydroxyacylglutathione_Hdrlase"/>
</dbReference>
<dbReference type="InterPro" id="IPR050110">
    <property type="entry name" value="Glyoxalase_II_hydrolase"/>
</dbReference>
<sequence>MNVTPIKAFSDNYIWVIEEGEETIIVDPGEAQGVLDYFANNSQKLTAILLTHAHDDHTGGVKEILKHYPDTPVYGPQETEDIATEILKEGDTINLLNQDFNIILTAGHTAGHISYVTDNALFCGDALFAAGCGRVFTQDYQAQFDALQKFKALPDTTLVYPAHEYTVTNLKFARTIQPSNGNLIDALVKTERLTSTGFPSLPTTIGFERLINLFMQADTVEAFKKLRLARDKF</sequence>
<feature type="binding site" evidence="7">
    <location>
        <position position="125"/>
    </location>
    <ligand>
        <name>Zn(2+)</name>
        <dbReference type="ChEBI" id="CHEBI:29105"/>
        <label>2</label>
    </ligand>
</feature>
<feature type="binding site" evidence="7">
    <location>
        <position position="125"/>
    </location>
    <ligand>
        <name>Zn(2+)</name>
        <dbReference type="ChEBI" id="CHEBI:29105"/>
        <label>1</label>
    </ligand>
</feature>
<dbReference type="PANTHER" id="PTHR43705">
    <property type="entry name" value="HYDROXYACYLGLUTATHIONE HYDROLASE"/>
    <property type="match status" value="1"/>
</dbReference>
<evidence type="ECO:0000256" key="5">
    <source>
        <dbReference type="ARBA" id="ARBA00022801"/>
    </source>
</evidence>
<feature type="binding site" evidence="7">
    <location>
        <position position="163"/>
    </location>
    <ligand>
        <name>Zn(2+)</name>
        <dbReference type="ChEBI" id="CHEBI:29105"/>
        <label>2</label>
    </ligand>
</feature>
<comment type="subunit">
    <text evidence="7">Monomer.</text>
</comment>
<feature type="binding site" evidence="7">
    <location>
        <position position="54"/>
    </location>
    <ligand>
        <name>Zn(2+)</name>
        <dbReference type="ChEBI" id="CHEBI:29105"/>
        <label>1</label>
    </ligand>
</feature>
<dbReference type="EC" id="3.1.2.6" evidence="7"/>
<dbReference type="PANTHER" id="PTHR43705:SF1">
    <property type="entry name" value="HYDROXYACYLGLUTATHIONE HYDROLASE GLOB"/>
    <property type="match status" value="1"/>
</dbReference>
<accession>A0ABY5P5E7</accession>
<feature type="binding site" evidence="7">
    <location>
        <position position="57"/>
    </location>
    <ligand>
        <name>Zn(2+)</name>
        <dbReference type="ChEBI" id="CHEBI:29105"/>
        <label>2</label>
    </ligand>
</feature>
<comment type="pathway">
    <text evidence="2 7">Secondary metabolite metabolism; methylglyoxal degradation; (R)-lactate from methylglyoxal: step 2/2.</text>
</comment>
<keyword evidence="10" id="KW-1185">Reference proteome</keyword>
<dbReference type="Gene3D" id="3.60.15.10">
    <property type="entry name" value="Ribonuclease Z/Hydroxyacylglutathione hydrolase-like"/>
    <property type="match status" value="1"/>
</dbReference>
<dbReference type="InterPro" id="IPR035680">
    <property type="entry name" value="Clx_II_MBL"/>
</dbReference>
<dbReference type="NCBIfam" id="TIGR03413">
    <property type="entry name" value="GSH_gloB"/>
    <property type="match status" value="1"/>
</dbReference>
<evidence type="ECO:0000256" key="7">
    <source>
        <dbReference type="HAMAP-Rule" id="MF_01374"/>
    </source>
</evidence>
<dbReference type="InterPro" id="IPR032282">
    <property type="entry name" value="HAGH_C"/>
</dbReference>
<organism evidence="9 10">
    <name type="scientific">Fundicoccus culcitae</name>
    <dbReference type="NCBI Taxonomy" id="2969821"/>
    <lineage>
        <taxon>Bacteria</taxon>
        <taxon>Bacillati</taxon>
        <taxon>Bacillota</taxon>
        <taxon>Bacilli</taxon>
        <taxon>Lactobacillales</taxon>
        <taxon>Aerococcaceae</taxon>
        <taxon>Fundicoccus</taxon>
    </lineage>
</organism>
<dbReference type="Proteomes" id="UP001315967">
    <property type="component" value="Chromosome"/>
</dbReference>
<gene>
    <name evidence="7 9" type="primary">gloB</name>
    <name evidence="9" type="ORF">NRE15_11940</name>
</gene>
<comment type="catalytic activity">
    <reaction evidence="1 7">
        <text>an S-(2-hydroxyacyl)glutathione + H2O = a 2-hydroxy carboxylate + glutathione + H(+)</text>
        <dbReference type="Rhea" id="RHEA:21864"/>
        <dbReference type="ChEBI" id="CHEBI:15377"/>
        <dbReference type="ChEBI" id="CHEBI:15378"/>
        <dbReference type="ChEBI" id="CHEBI:57925"/>
        <dbReference type="ChEBI" id="CHEBI:58896"/>
        <dbReference type="ChEBI" id="CHEBI:71261"/>
        <dbReference type="EC" id="3.1.2.6"/>
    </reaction>
</comment>
<keyword evidence="6 7" id="KW-0862">Zinc</keyword>
<comment type="cofactor">
    <cofactor evidence="7">
        <name>Zn(2+)</name>
        <dbReference type="ChEBI" id="CHEBI:29105"/>
    </cofactor>
    <text evidence="7">Binds 2 Zn(2+) ions per subunit.</text>
</comment>
<feature type="binding site" evidence="7">
    <location>
        <position position="56"/>
    </location>
    <ligand>
        <name>Zn(2+)</name>
        <dbReference type="ChEBI" id="CHEBI:29105"/>
        <label>2</label>
    </ligand>
</feature>
<keyword evidence="5 7" id="KW-0378">Hydrolase</keyword>
<protein>
    <recommendedName>
        <fullName evidence="7">Hydroxyacylglutathione hydrolase</fullName>
        <ecNumber evidence="7">3.1.2.6</ecNumber>
    </recommendedName>
    <alternativeName>
        <fullName evidence="7">Glyoxalase II</fullName>
        <shortName evidence="7">Glx II</shortName>
    </alternativeName>
</protein>
<feature type="binding site" evidence="7">
    <location>
        <position position="108"/>
    </location>
    <ligand>
        <name>Zn(2+)</name>
        <dbReference type="ChEBI" id="CHEBI:29105"/>
        <label>1</label>
    </ligand>
</feature>
<evidence type="ECO:0000256" key="1">
    <source>
        <dbReference type="ARBA" id="ARBA00001623"/>
    </source>
</evidence>
<dbReference type="SUPFAM" id="SSF56281">
    <property type="entry name" value="Metallo-hydrolase/oxidoreductase"/>
    <property type="match status" value="1"/>
</dbReference>
<evidence type="ECO:0000313" key="9">
    <source>
        <dbReference type="EMBL" id="UUX33600.1"/>
    </source>
</evidence>
<name>A0ABY5P5E7_9LACT</name>
<dbReference type="SMART" id="SM00849">
    <property type="entry name" value="Lactamase_B"/>
    <property type="match status" value="1"/>
</dbReference>
<dbReference type="Pfam" id="PF00753">
    <property type="entry name" value="Lactamase_B"/>
    <property type="match status" value="1"/>
</dbReference>
<evidence type="ECO:0000259" key="8">
    <source>
        <dbReference type="SMART" id="SM00849"/>
    </source>
</evidence>
<dbReference type="CDD" id="cd07723">
    <property type="entry name" value="hydroxyacylglutathione_hydrolase_MBL-fold"/>
    <property type="match status" value="1"/>
</dbReference>
<keyword evidence="4 7" id="KW-0479">Metal-binding</keyword>